<dbReference type="InterPro" id="IPR017871">
    <property type="entry name" value="ABC_transporter-like_CS"/>
</dbReference>
<dbReference type="Proteomes" id="UP000002171">
    <property type="component" value="Unassembled WGS sequence"/>
</dbReference>
<keyword evidence="2" id="KW-1003">Cell membrane</keyword>
<dbReference type="InterPro" id="IPR003439">
    <property type="entry name" value="ABC_transporter-like_ATP-bd"/>
</dbReference>
<gene>
    <name evidence="12" type="ORF">MED92_03702</name>
</gene>
<evidence type="ECO:0000313" key="13">
    <source>
        <dbReference type="Proteomes" id="UP000002171"/>
    </source>
</evidence>
<dbReference type="Gene3D" id="2.40.50.100">
    <property type="match status" value="1"/>
</dbReference>
<evidence type="ECO:0000256" key="3">
    <source>
        <dbReference type="ARBA" id="ARBA00022505"/>
    </source>
</evidence>
<evidence type="ECO:0000256" key="1">
    <source>
        <dbReference type="ARBA" id="ARBA00022448"/>
    </source>
</evidence>
<keyword evidence="1" id="KW-0813">Transport</keyword>
<keyword evidence="8" id="KW-0472">Membrane</keyword>
<dbReference type="PROSITE" id="PS50893">
    <property type="entry name" value="ABC_TRANSPORTER_2"/>
    <property type="match status" value="1"/>
</dbReference>
<evidence type="ECO:0000256" key="2">
    <source>
        <dbReference type="ARBA" id="ARBA00022475"/>
    </source>
</evidence>
<dbReference type="InterPro" id="IPR027417">
    <property type="entry name" value="P-loop_NTPase"/>
</dbReference>
<keyword evidence="6 12" id="KW-0067">ATP-binding</keyword>
<dbReference type="PANTHER" id="PTHR43514">
    <property type="entry name" value="ABC TRANSPORTER I FAMILY MEMBER 10"/>
    <property type="match status" value="1"/>
</dbReference>
<evidence type="ECO:0000256" key="8">
    <source>
        <dbReference type="ARBA" id="ARBA00023136"/>
    </source>
</evidence>
<sequence>MLKVSINTCLGQFCLDCAFDVPKTGVTAIFGRSGSGKTSLINHIAGLRSAEAGLIQLHGRELYNSETGIYLPPEKRNIGYVFQEPRLFPHYSVRENLLYGVRNKSDSELFQLIIQLLAIETLLDRRPTTLSGGEKQRVAIGRALLTEPDLLLMDEPLASLDLPRKKELLPYLSRLSKEFEIPILYVTHSLDEIIQLADHMILLDQGKITQSGKVEKIWGCEEMRPWLEGDSRSSLLTGEVKQHHKEYPMTSIVLDANTSLWMPKLDLSPGQQVRLRIRANDVSLTRKMPESSSIRNILPGRISSMKIDANQQIEVNLKLGDNQLWSHITAWAKDDLALQEDDQVFVQIKGISLTKDDWIDL</sequence>
<dbReference type="InterPro" id="IPR005116">
    <property type="entry name" value="Transp-assoc_OB_typ1"/>
</dbReference>
<dbReference type="InterPro" id="IPR050334">
    <property type="entry name" value="Molybdenum_import_ModC"/>
</dbReference>
<evidence type="ECO:0000256" key="7">
    <source>
        <dbReference type="ARBA" id="ARBA00022967"/>
    </source>
</evidence>
<evidence type="ECO:0000259" key="11">
    <source>
        <dbReference type="PROSITE" id="PS51866"/>
    </source>
</evidence>
<dbReference type="SUPFAM" id="SSF52540">
    <property type="entry name" value="P-loop containing nucleoside triphosphate hydrolases"/>
    <property type="match status" value="1"/>
</dbReference>
<dbReference type="PANTHER" id="PTHR43514:SF4">
    <property type="entry name" value="ABC TRANSPORTER I FAMILY MEMBER 10"/>
    <property type="match status" value="1"/>
</dbReference>
<dbReference type="GO" id="GO:0016020">
    <property type="term" value="C:membrane"/>
    <property type="evidence" value="ECO:0007669"/>
    <property type="project" value="InterPro"/>
</dbReference>
<evidence type="ECO:0000313" key="12">
    <source>
        <dbReference type="EMBL" id="EAR61669.1"/>
    </source>
</evidence>
<dbReference type="Gene3D" id="3.40.50.300">
    <property type="entry name" value="P-loop containing nucleotide triphosphate hydrolases"/>
    <property type="match status" value="1"/>
</dbReference>
<keyword evidence="7" id="KW-1278">Translocase</keyword>
<dbReference type="PROSITE" id="PS51866">
    <property type="entry name" value="MOP"/>
    <property type="match status" value="1"/>
</dbReference>
<dbReference type="InterPro" id="IPR004606">
    <property type="entry name" value="Mop_domain"/>
</dbReference>
<reference evidence="12 13" key="1">
    <citation type="submission" date="2006-02" db="EMBL/GenBank/DDBJ databases">
        <authorList>
            <person name="Pinhassi J."/>
            <person name="Pedros-Alio C."/>
            <person name="Ferriera S."/>
            <person name="Johnson J."/>
            <person name="Kravitz S."/>
            <person name="Halpern A."/>
            <person name="Remington K."/>
            <person name="Beeson K."/>
            <person name="Tran B."/>
            <person name="Rogers Y.-H."/>
            <person name="Friedman R."/>
            <person name="Venter J.C."/>
        </authorList>
    </citation>
    <scope>NUCLEOTIDE SEQUENCE [LARGE SCALE GENOMIC DNA]</scope>
    <source>
        <strain evidence="12 13">MED92</strain>
    </source>
</reference>
<proteinExistence type="predicted"/>
<dbReference type="PROSITE" id="PS00211">
    <property type="entry name" value="ABC_TRANSPORTER_1"/>
    <property type="match status" value="1"/>
</dbReference>
<evidence type="ECO:0000256" key="5">
    <source>
        <dbReference type="ARBA" id="ARBA00022741"/>
    </source>
</evidence>
<name>A0A7U8C888_NEPCE</name>
<protein>
    <submittedName>
        <fullName evidence="12">Hypothetical molybdenum ABC transporter, ATP-binding protein</fullName>
    </submittedName>
</protein>
<evidence type="ECO:0000256" key="9">
    <source>
        <dbReference type="PROSITE-ProRule" id="PRU01213"/>
    </source>
</evidence>
<evidence type="ECO:0000259" key="10">
    <source>
        <dbReference type="PROSITE" id="PS50893"/>
    </source>
</evidence>
<keyword evidence="3 9" id="KW-0500">Molybdenum</keyword>
<evidence type="ECO:0000256" key="4">
    <source>
        <dbReference type="ARBA" id="ARBA00022519"/>
    </source>
</evidence>
<dbReference type="FunFam" id="3.40.50.300:FF:000634">
    <property type="entry name" value="Molybdenum import ATP-binding protein ModC"/>
    <property type="match status" value="1"/>
</dbReference>
<dbReference type="SMART" id="SM00382">
    <property type="entry name" value="AAA"/>
    <property type="match status" value="1"/>
</dbReference>
<keyword evidence="4" id="KW-0997">Cell inner membrane</keyword>
<dbReference type="GO" id="GO:0015098">
    <property type="term" value="F:molybdate ion transmembrane transporter activity"/>
    <property type="evidence" value="ECO:0007669"/>
    <property type="project" value="InterPro"/>
</dbReference>
<dbReference type="GO" id="GO:0005524">
    <property type="term" value="F:ATP binding"/>
    <property type="evidence" value="ECO:0007669"/>
    <property type="project" value="UniProtKB-KW"/>
</dbReference>
<accession>A0A7U8C888</accession>
<feature type="domain" description="ABC transporter" evidence="10">
    <location>
        <begin position="1"/>
        <end position="230"/>
    </location>
</feature>
<comment type="caution">
    <text evidence="12">The sequence shown here is derived from an EMBL/GenBank/DDBJ whole genome shotgun (WGS) entry which is preliminary data.</text>
</comment>
<dbReference type="NCBIfam" id="NF008355">
    <property type="entry name" value="PRK11144.1"/>
    <property type="match status" value="1"/>
</dbReference>
<dbReference type="InterPro" id="IPR003593">
    <property type="entry name" value="AAA+_ATPase"/>
</dbReference>
<feature type="domain" description="Mop" evidence="11">
    <location>
        <begin position="291"/>
        <end position="357"/>
    </location>
</feature>
<dbReference type="EMBL" id="AAOW01000006">
    <property type="protein sequence ID" value="EAR61669.1"/>
    <property type="molecule type" value="Genomic_DNA"/>
</dbReference>
<dbReference type="OrthoDB" id="9802264at2"/>
<dbReference type="RefSeq" id="WP_007022756.1">
    <property type="nucleotide sequence ID" value="NZ_CH724127.1"/>
</dbReference>
<organism evidence="12 13">
    <name type="scientific">Neptuniibacter caesariensis</name>
    <dbReference type="NCBI Taxonomy" id="207954"/>
    <lineage>
        <taxon>Bacteria</taxon>
        <taxon>Pseudomonadati</taxon>
        <taxon>Pseudomonadota</taxon>
        <taxon>Gammaproteobacteria</taxon>
        <taxon>Oceanospirillales</taxon>
        <taxon>Oceanospirillaceae</taxon>
        <taxon>Neptuniibacter</taxon>
    </lineage>
</organism>
<dbReference type="GO" id="GO:0016887">
    <property type="term" value="F:ATP hydrolysis activity"/>
    <property type="evidence" value="ECO:0007669"/>
    <property type="project" value="InterPro"/>
</dbReference>
<dbReference type="Pfam" id="PF00005">
    <property type="entry name" value="ABC_tran"/>
    <property type="match status" value="1"/>
</dbReference>
<dbReference type="GO" id="GO:0140359">
    <property type="term" value="F:ABC-type transporter activity"/>
    <property type="evidence" value="ECO:0007669"/>
    <property type="project" value="InterPro"/>
</dbReference>
<dbReference type="NCBIfam" id="TIGR02142">
    <property type="entry name" value="modC_ABC"/>
    <property type="match status" value="1"/>
</dbReference>
<keyword evidence="5" id="KW-0547">Nucleotide-binding</keyword>
<evidence type="ECO:0000256" key="6">
    <source>
        <dbReference type="ARBA" id="ARBA00022840"/>
    </source>
</evidence>
<dbReference type="SUPFAM" id="SSF50331">
    <property type="entry name" value="MOP-like"/>
    <property type="match status" value="1"/>
</dbReference>
<dbReference type="InterPro" id="IPR008995">
    <property type="entry name" value="Mo/tungstate-bd_C_term_dom"/>
</dbReference>
<dbReference type="AlphaFoldDB" id="A0A7U8C888"/>
<dbReference type="Pfam" id="PF03459">
    <property type="entry name" value="TOBE"/>
    <property type="match status" value="1"/>
</dbReference>
<keyword evidence="13" id="KW-1185">Reference proteome</keyword>
<dbReference type="InterPro" id="IPR011868">
    <property type="entry name" value="ModC_ABC_ATP-bd"/>
</dbReference>